<evidence type="ECO:0000313" key="1">
    <source>
        <dbReference type="EnsemblPlants" id="MELO3C035088.2.1"/>
    </source>
</evidence>
<dbReference type="Gramene" id="MELO3C035088.2.1">
    <property type="protein sequence ID" value="MELO3C035088.2.1"/>
    <property type="gene ID" value="MELO3C035088.2"/>
</dbReference>
<reference evidence="1" key="1">
    <citation type="submission" date="2023-03" db="UniProtKB">
        <authorList>
            <consortium name="EnsemblPlants"/>
        </authorList>
    </citation>
    <scope>IDENTIFICATION</scope>
</reference>
<sequence>MLATIGVSRSTDHSRIQSAICSLCSSTDVDSVSLSVQLKAEIKGNKLTGLLTFLVNENGFNGERLRKVFPESIEAVKPYLRQFIDV</sequence>
<organism evidence="1">
    <name type="scientific">Cucumis melo</name>
    <name type="common">Muskmelon</name>
    <dbReference type="NCBI Taxonomy" id="3656"/>
    <lineage>
        <taxon>Eukaryota</taxon>
        <taxon>Viridiplantae</taxon>
        <taxon>Streptophyta</taxon>
        <taxon>Embryophyta</taxon>
        <taxon>Tracheophyta</taxon>
        <taxon>Spermatophyta</taxon>
        <taxon>Magnoliopsida</taxon>
        <taxon>eudicotyledons</taxon>
        <taxon>Gunneridae</taxon>
        <taxon>Pentapetalae</taxon>
        <taxon>rosids</taxon>
        <taxon>fabids</taxon>
        <taxon>Cucurbitales</taxon>
        <taxon>Cucurbitaceae</taxon>
        <taxon>Benincaseae</taxon>
        <taxon>Cucumis</taxon>
    </lineage>
</organism>
<dbReference type="EnsemblPlants" id="MELO3C035088.2.1">
    <property type="protein sequence ID" value="MELO3C035088.2.1"/>
    <property type="gene ID" value="MELO3C035088.2"/>
</dbReference>
<protein>
    <submittedName>
        <fullName evidence="1">Uncharacterized protein</fullName>
    </submittedName>
</protein>
<accession>A0A9I9EKP2</accession>
<name>A0A9I9EKP2_CUCME</name>
<dbReference type="AlphaFoldDB" id="A0A9I9EKP2"/>
<proteinExistence type="predicted"/>